<dbReference type="KEGG" id="rmar:GBA65_04610"/>
<evidence type="ECO:0000259" key="1">
    <source>
        <dbReference type="Pfam" id="PF13548"/>
    </source>
</evidence>
<proteinExistence type="predicted"/>
<accession>A0A6G8PTS9</accession>
<dbReference type="EMBL" id="CP045121">
    <property type="protein sequence ID" value="QIN77918.1"/>
    <property type="molecule type" value="Genomic_DNA"/>
</dbReference>
<dbReference type="InterPro" id="IPR025196">
    <property type="entry name" value="DUF4126"/>
</dbReference>
<dbReference type="AlphaFoldDB" id="A0A6G8PTS9"/>
<dbReference type="Proteomes" id="UP000502706">
    <property type="component" value="Chromosome"/>
</dbReference>
<feature type="domain" description="DUF4126" evidence="1">
    <location>
        <begin position="19"/>
        <end position="165"/>
    </location>
</feature>
<dbReference type="Pfam" id="PF13548">
    <property type="entry name" value="DUF4126"/>
    <property type="match status" value="1"/>
</dbReference>
<dbReference type="RefSeq" id="WP_166395596.1">
    <property type="nucleotide sequence ID" value="NZ_CP045121.1"/>
</dbReference>
<reference evidence="2 3" key="1">
    <citation type="submission" date="2019-10" db="EMBL/GenBank/DDBJ databases">
        <title>Rubrobacter sp nov SCSIO 52915 isolated from a deep-sea sediment in the South China Sea.</title>
        <authorList>
            <person name="Chen R.W."/>
        </authorList>
    </citation>
    <scope>NUCLEOTIDE SEQUENCE [LARGE SCALE GENOMIC DNA]</scope>
    <source>
        <strain evidence="2 3">SCSIO 52915</strain>
    </source>
</reference>
<evidence type="ECO:0000313" key="3">
    <source>
        <dbReference type="Proteomes" id="UP000502706"/>
    </source>
</evidence>
<gene>
    <name evidence="2" type="ORF">GBA65_04610</name>
</gene>
<organism evidence="2 3">
    <name type="scientific">Rubrobacter marinus</name>
    <dbReference type="NCBI Taxonomy" id="2653852"/>
    <lineage>
        <taxon>Bacteria</taxon>
        <taxon>Bacillati</taxon>
        <taxon>Actinomycetota</taxon>
        <taxon>Rubrobacteria</taxon>
        <taxon>Rubrobacterales</taxon>
        <taxon>Rubrobacteraceae</taxon>
        <taxon>Rubrobacter</taxon>
    </lineage>
</organism>
<name>A0A6G8PTS9_9ACTN</name>
<sequence>MRRVLGRKPGRNPNTPLGALGLGAVAGIRSMTPPALLSRAASRGEIRNIRKTPFGFLASPRAATWLTVLAVGEISADKLPFSPDRISLPGLAGRLATGALVGAALYAADGRRGAAGGALGALSSLAASYLSFYLRNGAQERFGLPNPAGGVVEDAVALSLGLLSLRSTKG</sequence>
<protein>
    <submittedName>
        <fullName evidence="2">DUF4126 family protein</fullName>
    </submittedName>
</protein>
<evidence type="ECO:0000313" key="2">
    <source>
        <dbReference type="EMBL" id="QIN77918.1"/>
    </source>
</evidence>
<keyword evidence="3" id="KW-1185">Reference proteome</keyword>